<dbReference type="EMBL" id="LYPA01000047">
    <property type="protein sequence ID" value="OBR66390.1"/>
    <property type="molecule type" value="Genomic_DNA"/>
</dbReference>
<dbReference type="PANTHER" id="PTHR35276">
    <property type="entry name" value="S-ADENOSYL-L-METHIONINE-DEPENDENT METHYLTRANSFERASES SUPERFAMILY PROTEIN"/>
    <property type="match status" value="1"/>
</dbReference>
<dbReference type="STRING" id="1844972.A7K91_24550"/>
<sequence>MGFLSVLSQAHKWIGERVSPGDAVIDATAGGGVDSLFLAGLAGPSGTLYAFDIQKEALERTKLRLEELKQQGKLPALHLMLDSHAAMLDKIDPLRHGKIAAVMFNLGYLPGGDETVITEPEGTILALNAALELLRPGGIITCVLYPGHPGGEQEALAVEDWAAALPQMKAQAVLYRQPQRSAAPYLLAIEKRRPPGSS</sequence>
<dbReference type="SUPFAM" id="SSF53335">
    <property type="entry name" value="S-adenosyl-L-methionine-dependent methyltransferases"/>
    <property type="match status" value="1"/>
</dbReference>
<dbReference type="PANTHER" id="PTHR35276:SF1">
    <property type="entry name" value="TRNA (MNM(5)S(2)U34)-METHYLTRANSFERASE, CHLOROPLASTIC"/>
    <property type="match status" value="1"/>
</dbReference>
<keyword evidence="1" id="KW-0489">Methyltransferase</keyword>
<proteinExistence type="predicted"/>
<dbReference type="GO" id="GO:0032259">
    <property type="term" value="P:methylation"/>
    <property type="evidence" value="ECO:0007669"/>
    <property type="project" value="UniProtKB-KW"/>
</dbReference>
<evidence type="ECO:0000313" key="2">
    <source>
        <dbReference type="Proteomes" id="UP000092024"/>
    </source>
</evidence>
<dbReference type="RefSeq" id="WP_068682072.1">
    <property type="nucleotide sequence ID" value="NZ_LYPA01000047.1"/>
</dbReference>
<dbReference type="OrthoDB" id="9792989at2"/>
<dbReference type="AlphaFoldDB" id="A0A1A5YLX6"/>
<dbReference type="InterPro" id="IPR010719">
    <property type="entry name" value="MnmM_MeTrfase"/>
</dbReference>
<name>A0A1A5YLX6_9BACL</name>
<organism evidence="1 2">
    <name type="scientific">Paenibacillus oryzae</name>
    <dbReference type="NCBI Taxonomy" id="1844972"/>
    <lineage>
        <taxon>Bacteria</taxon>
        <taxon>Bacillati</taxon>
        <taxon>Bacillota</taxon>
        <taxon>Bacilli</taxon>
        <taxon>Bacillales</taxon>
        <taxon>Paenibacillaceae</taxon>
        <taxon>Paenibacillus</taxon>
    </lineage>
</organism>
<dbReference type="InterPro" id="IPR029063">
    <property type="entry name" value="SAM-dependent_MTases_sf"/>
</dbReference>
<accession>A0A1A5YLX6</accession>
<keyword evidence="2" id="KW-1185">Reference proteome</keyword>
<gene>
    <name evidence="1" type="ORF">A7K91_24550</name>
</gene>
<comment type="caution">
    <text evidence="1">The sequence shown here is derived from an EMBL/GenBank/DDBJ whole genome shotgun (WGS) entry which is preliminary data.</text>
</comment>
<dbReference type="Gene3D" id="3.40.50.150">
    <property type="entry name" value="Vaccinia Virus protein VP39"/>
    <property type="match status" value="1"/>
</dbReference>
<protein>
    <submittedName>
        <fullName evidence="1">SAM-dependent methyltransferase</fullName>
    </submittedName>
</protein>
<dbReference type="Proteomes" id="UP000092024">
    <property type="component" value="Unassembled WGS sequence"/>
</dbReference>
<dbReference type="Pfam" id="PF06962">
    <property type="entry name" value="rRNA_methylase"/>
    <property type="match status" value="1"/>
</dbReference>
<evidence type="ECO:0000313" key="1">
    <source>
        <dbReference type="EMBL" id="OBR66390.1"/>
    </source>
</evidence>
<dbReference type="GO" id="GO:0008168">
    <property type="term" value="F:methyltransferase activity"/>
    <property type="evidence" value="ECO:0007669"/>
    <property type="project" value="UniProtKB-KW"/>
</dbReference>
<keyword evidence="1" id="KW-0808">Transferase</keyword>
<reference evidence="1 2" key="1">
    <citation type="submission" date="2016-05" db="EMBL/GenBank/DDBJ databases">
        <title>Paenibacillus oryzae. sp. nov., isolated from the rice root.</title>
        <authorList>
            <person name="Zhang J."/>
            <person name="Zhang X."/>
        </authorList>
    </citation>
    <scope>NUCLEOTIDE SEQUENCE [LARGE SCALE GENOMIC DNA]</scope>
    <source>
        <strain evidence="1 2">1DrF-4</strain>
    </source>
</reference>